<dbReference type="PANTHER" id="PTHR21549">
    <property type="entry name" value="MUTATED IN BLADDER CANCER 1"/>
    <property type="match status" value="1"/>
</dbReference>
<proteinExistence type="predicted"/>
<sequence length="412" mass="47968">MSWSEDRAVDAAHWQILRNHLKPKVWPTSRNMLKYKQELDVARHADLNQLASTIQEMKNKLSYLKKTASDVNKIKAVGFENFRKDIKTFESKLTKLKEGSTKKGSGIFLLKSIYNKLFCPRLREENHKQSALIEEIDRVKKLTLHDEGSKSHNVTIGKKNKESKIVKRVPISKNTYCSKEIADFHGFCSRNYGLTGGWTSKDHETFLKIRSKHYADGVNFIDHVVQAMPHITEDAAREHENWFVKFEELKTRQKEAIMKWKNEKKNVVQFDCNPNNYDVIKKYSESSADGDAKIVGKKSDNNLEKETNENHDNDECERVVIETIAPKHSNVDDKLSLKRYREMDKKYMESKKTNKKKFDSERTSDPITIVTLHGKSEKYNGNIIDPSEKLPNVHFRIYGTHNQDVEVVFKYQ</sequence>
<dbReference type="Proteomes" id="UP000325440">
    <property type="component" value="Unassembled WGS sequence"/>
</dbReference>
<dbReference type="PANTHER" id="PTHR21549:SF0">
    <property type="entry name" value="COILED-COIL DOMAIN-CONTAINING PROTEIN 112"/>
    <property type="match status" value="1"/>
</dbReference>
<dbReference type="AlphaFoldDB" id="A0A5E4NQK2"/>
<name>A0A5E4NQK2_9HEMI</name>
<evidence type="ECO:0000313" key="4">
    <source>
        <dbReference type="Proteomes" id="UP000325440"/>
    </source>
</evidence>
<protein>
    <submittedName>
        <fullName evidence="3">Uncharacterized protein</fullName>
    </submittedName>
</protein>
<dbReference type="OrthoDB" id="6602433at2759"/>
<evidence type="ECO:0000256" key="1">
    <source>
        <dbReference type="ARBA" id="ARBA00023054"/>
    </source>
</evidence>
<evidence type="ECO:0000313" key="3">
    <source>
        <dbReference type="EMBL" id="VVC46191.1"/>
    </source>
</evidence>
<keyword evidence="1" id="KW-0175">Coiled coil</keyword>
<accession>A0A5E4NQK2</accession>
<reference evidence="3 4" key="1">
    <citation type="submission" date="2019-08" db="EMBL/GenBank/DDBJ databases">
        <authorList>
            <person name="Alioto T."/>
            <person name="Alioto T."/>
            <person name="Gomez Garrido J."/>
        </authorList>
    </citation>
    <scope>NUCLEOTIDE SEQUENCE [LARGE SCALE GENOMIC DNA]</scope>
</reference>
<dbReference type="InterPro" id="IPR039902">
    <property type="entry name" value="CCDC148/CCDC112"/>
</dbReference>
<keyword evidence="4" id="KW-1185">Reference proteome</keyword>
<dbReference type="EMBL" id="CABPRJ010002445">
    <property type="protein sequence ID" value="VVC46191.1"/>
    <property type="molecule type" value="Genomic_DNA"/>
</dbReference>
<feature type="region of interest" description="Disordered" evidence="2">
    <location>
        <begin position="292"/>
        <end position="312"/>
    </location>
</feature>
<evidence type="ECO:0000256" key="2">
    <source>
        <dbReference type="SAM" id="MobiDB-lite"/>
    </source>
</evidence>
<gene>
    <name evidence="3" type="ORF">CINCED_3A007706</name>
</gene>
<organism evidence="3 4">
    <name type="scientific">Cinara cedri</name>
    <dbReference type="NCBI Taxonomy" id="506608"/>
    <lineage>
        <taxon>Eukaryota</taxon>
        <taxon>Metazoa</taxon>
        <taxon>Ecdysozoa</taxon>
        <taxon>Arthropoda</taxon>
        <taxon>Hexapoda</taxon>
        <taxon>Insecta</taxon>
        <taxon>Pterygota</taxon>
        <taxon>Neoptera</taxon>
        <taxon>Paraneoptera</taxon>
        <taxon>Hemiptera</taxon>
        <taxon>Sternorrhyncha</taxon>
        <taxon>Aphidomorpha</taxon>
        <taxon>Aphidoidea</taxon>
        <taxon>Aphididae</taxon>
        <taxon>Lachninae</taxon>
        <taxon>Cinara</taxon>
    </lineage>
</organism>